<gene>
    <name evidence="2" type="ORF">BA177_16655</name>
</gene>
<dbReference type="AlphaFoldDB" id="A0A193LJ85"/>
<organism evidence="2 3">
    <name type="scientific">Woeseia oceani</name>
    <dbReference type="NCBI Taxonomy" id="1548547"/>
    <lineage>
        <taxon>Bacteria</taxon>
        <taxon>Pseudomonadati</taxon>
        <taxon>Pseudomonadota</taxon>
        <taxon>Gammaproteobacteria</taxon>
        <taxon>Woeseiales</taxon>
        <taxon>Woeseiaceae</taxon>
        <taxon>Woeseia</taxon>
    </lineage>
</organism>
<dbReference type="OrthoDB" id="327733at2"/>
<sequence length="480" mass="53814">MNYRLTKREFLSLLGAGSGLLTQSLVVAPAALAAGEVRGKGRLLQGPVAGASTPTSMKLWCRASDAVPLSIAYGPAADPGDAHVTEVIQPSADTLFSCVFTLTGLRPGTLYDYRILINGNPDPYTGHRHLPQFRTPALAADMQRFSVGFGSCARYAQDHEQLIWKALLRHRPDWFFWTGDNIYNDSADLETMADEYLRQRAVANYQDVAASIPQLAIWDDHDFGFNNSDGRNPIKQDALRIFKNVWANPAYGLPDADGVFFEYNYGGVDFFFLDGRYYRDPNKAPDQPQKTMLGRRQKDWLKERLVRSTAPFKVLVSGSGWSAAKGAGGDSWASYLHERNELFEFIRRENIGGVVLVSGDTHVAELNAIPWSEHGGYDMYDLVSSPLAQVTTTTWLDRRPERRIRQAFAGSTNFGLLNFELTAEPTLTFNAVDYMGATAWEPFTVRASELQNGVSTWLEKMDELSRRRYERAQKGEPYYQ</sequence>
<dbReference type="InterPro" id="IPR029052">
    <property type="entry name" value="Metallo-depent_PP-like"/>
</dbReference>
<dbReference type="Pfam" id="PF09423">
    <property type="entry name" value="PhoD"/>
    <property type="match status" value="1"/>
</dbReference>
<dbReference type="InterPro" id="IPR038607">
    <property type="entry name" value="PhoD-like_sf"/>
</dbReference>
<dbReference type="PANTHER" id="PTHR33987:SF1">
    <property type="entry name" value="CALCINEURIN-LIKE METALLO-PHOSPHOESTERASE SUPERFAMILY PROTEIN"/>
    <property type="match status" value="1"/>
</dbReference>
<dbReference type="Gene3D" id="3.60.21.70">
    <property type="entry name" value="PhoD-like phosphatase"/>
    <property type="match status" value="1"/>
</dbReference>
<evidence type="ECO:0000313" key="3">
    <source>
        <dbReference type="Proteomes" id="UP000092695"/>
    </source>
</evidence>
<dbReference type="PANTHER" id="PTHR33987">
    <property type="entry name" value="CALCINEURIN-LIKE METALLO-PHOSPHOESTERASE SUPERFAMILY PROTEIN"/>
    <property type="match status" value="1"/>
</dbReference>
<dbReference type="Proteomes" id="UP000092695">
    <property type="component" value="Chromosome"/>
</dbReference>
<accession>A0A193LJ85</accession>
<evidence type="ECO:0000259" key="1">
    <source>
        <dbReference type="Pfam" id="PF09423"/>
    </source>
</evidence>
<protein>
    <recommendedName>
        <fullName evidence="1">PhoD-like phosphatase metallophosphatase domain-containing protein</fullName>
    </recommendedName>
</protein>
<evidence type="ECO:0000313" key="2">
    <source>
        <dbReference type="EMBL" id="ANO52595.1"/>
    </source>
</evidence>
<dbReference type="CDD" id="cd07389">
    <property type="entry name" value="MPP_PhoD"/>
    <property type="match status" value="1"/>
</dbReference>
<dbReference type="InterPro" id="IPR006311">
    <property type="entry name" value="TAT_signal"/>
</dbReference>
<keyword evidence="3" id="KW-1185">Reference proteome</keyword>
<reference evidence="2 3" key="1">
    <citation type="submission" date="2016-06" db="EMBL/GenBank/DDBJ databases">
        <title>Complete genome sequence of a deep-branching marine Gamma Proteobacterium Woeseia oceani type strain XK5.</title>
        <authorList>
            <person name="Mu D."/>
            <person name="Du Z."/>
        </authorList>
    </citation>
    <scope>NUCLEOTIDE SEQUENCE [LARGE SCALE GENOMIC DNA]</scope>
    <source>
        <strain evidence="2 3">XK5</strain>
    </source>
</reference>
<dbReference type="SUPFAM" id="SSF56300">
    <property type="entry name" value="Metallo-dependent phosphatases"/>
    <property type="match status" value="1"/>
</dbReference>
<dbReference type="PROSITE" id="PS51318">
    <property type="entry name" value="TAT"/>
    <property type="match status" value="1"/>
</dbReference>
<feature type="domain" description="PhoD-like phosphatase metallophosphatase" evidence="1">
    <location>
        <begin position="150"/>
        <end position="392"/>
    </location>
</feature>
<dbReference type="RefSeq" id="WP_068618072.1">
    <property type="nucleotide sequence ID" value="NZ_CP016268.1"/>
</dbReference>
<dbReference type="KEGG" id="woc:BA177_16655"/>
<dbReference type="EMBL" id="CP016268">
    <property type="protein sequence ID" value="ANO52595.1"/>
    <property type="molecule type" value="Genomic_DNA"/>
</dbReference>
<name>A0A193LJ85_9GAMM</name>
<dbReference type="STRING" id="1548547.BA177_16655"/>
<dbReference type="InterPro" id="IPR018946">
    <property type="entry name" value="PhoD-like_MPP"/>
</dbReference>
<proteinExistence type="predicted"/>